<accession>A0A087UEU4</accession>
<feature type="domain" description="RING-type" evidence="16">
    <location>
        <begin position="278"/>
        <end position="316"/>
    </location>
</feature>
<dbReference type="GO" id="GO:0006513">
    <property type="term" value="P:protein monoubiquitination"/>
    <property type="evidence" value="ECO:0007669"/>
    <property type="project" value="TreeGrafter"/>
</dbReference>
<reference evidence="17 18" key="1">
    <citation type="submission" date="2013-11" db="EMBL/GenBank/DDBJ databases">
        <title>Genome sequencing of Stegodyphus mimosarum.</title>
        <authorList>
            <person name="Bechsgaard J."/>
        </authorList>
    </citation>
    <scope>NUCLEOTIDE SEQUENCE [LARGE SCALE GENOMIC DNA]</scope>
</reference>
<dbReference type="OrthoDB" id="107372at2759"/>
<keyword evidence="11 15" id="KW-1133">Transmembrane helix</keyword>
<dbReference type="STRING" id="407821.A0A087UEU4"/>
<comment type="pathway">
    <text evidence="2">Protein modification; protein ubiquitination.</text>
</comment>
<dbReference type="SUPFAM" id="SSF57850">
    <property type="entry name" value="RING/U-box"/>
    <property type="match status" value="1"/>
</dbReference>
<dbReference type="Proteomes" id="UP000054359">
    <property type="component" value="Unassembled WGS sequence"/>
</dbReference>
<dbReference type="PANTHER" id="PTHR12888">
    <property type="entry name" value="PEROXISOME ASSEMBLY PROTEIN 12 PEROXIN-12"/>
    <property type="match status" value="1"/>
</dbReference>
<dbReference type="GO" id="GO:0008270">
    <property type="term" value="F:zinc ion binding"/>
    <property type="evidence" value="ECO:0007669"/>
    <property type="project" value="UniProtKB-KW"/>
</dbReference>
<dbReference type="OMA" id="QHYLARC"/>
<evidence type="ECO:0000256" key="10">
    <source>
        <dbReference type="ARBA" id="ARBA00022927"/>
    </source>
</evidence>
<dbReference type="SMART" id="SM00184">
    <property type="entry name" value="RING"/>
    <property type="match status" value="1"/>
</dbReference>
<evidence type="ECO:0000256" key="6">
    <source>
        <dbReference type="ARBA" id="ARBA00022692"/>
    </source>
</evidence>
<proteinExistence type="inferred from homology"/>
<keyword evidence="10" id="KW-0653">Protein transport</keyword>
<evidence type="ECO:0000256" key="15">
    <source>
        <dbReference type="SAM" id="Phobius"/>
    </source>
</evidence>
<evidence type="ECO:0000256" key="11">
    <source>
        <dbReference type="ARBA" id="ARBA00022989"/>
    </source>
</evidence>
<dbReference type="InterPro" id="IPR013083">
    <property type="entry name" value="Znf_RING/FYVE/PHD"/>
</dbReference>
<gene>
    <name evidence="17" type="ORF">X975_13206</name>
</gene>
<dbReference type="GO" id="GO:0005778">
    <property type="term" value="C:peroxisomal membrane"/>
    <property type="evidence" value="ECO:0007669"/>
    <property type="project" value="UniProtKB-SubCell"/>
</dbReference>
<evidence type="ECO:0000313" key="17">
    <source>
        <dbReference type="EMBL" id="KFM75883.1"/>
    </source>
</evidence>
<evidence type="ECO:0000256" key="1">
    <source>
        <dbReference type="ARBA" id="ARBA00004585"/>
    </source>
</evidence>
<keyword evidence="5" id="KW-0813">Transport</keyword>
<evidence type="ECO:0000256" key="8">
    <source>
        <dbReference type="ARBA" id="ARBA00022771"/>
    </source>
</evidence>
<dbReference type="EMBL" id="KK119510">
    <property type="protein sequence ID" value="KFM75883.1"/>
    <property type="molecule type" value="Genomic_DNA"/>
</dbReference>
<comment type="similarity">
    <text evidence="3">Belongs to the pex2/pex10/pex12 family.</text>
</comment>
<feature type="non-terminal residue" evidence="17">
    <location>
        <position position="332"/>
    </location>
</feature>
<evidence type="ECO:0000259" key="16">
    <source>
        <dbReference type="SMART" id="SM00184"/>
    </source>
</evidence>
<keyword evidence="6 15" id="KW-0812">Transmembrane</keyword>
<evidence type="ECO:0000256" key="14">
    <source>
        <dbReference type="ARBA" id="ARBA00029692"/>
    </source>
</evidence>
<evidence type="ECO:0000256" key="5">
    <source>
        <dbReference type="ARBA" id="ARBA00022448"/>
    </source>
</evidence>
<evidence type="ECO:0000313" key="18">
    <source>
        <dbReference type="Proteomes" id="UP000054359"/>
    </source>
</evidence>
<keyword evidence="7" id="KW-0479">Metal-binding</keyword>
<keyword evidence="18" id="KW-1185">Reference proteome</keyword>
<protein>
    <recommendedName>
        <fullName evidence="4">Peroxisome assembly protein 12</fullName>
    </recommendedName>
    <alternativeName>
        <fullName evidence="14">Peroxin-12</fullName>
    </alternativeName>
</protein>
<comment type="subcellular location">
    <subcellularLocation>
        <location evidence="1">Peroxisome membrane</location>
        <topology evidence="1">Multi-pass membrane protein</topology>
    </subcellularLocation>
</comment>
<evidence type="ECO:0000256" key="9">
    <source>
        <dbReference type="ARBA" id="ARBA00022833"/>
    </source>
</evidence>
<feature type="transmembrane region" description="Helical" evidence="15">
    <location>
        <begin position="145"/>
        <end position="170"/>
    </location>
</feature>
<dbReference type="GO" id="GO:1990429">
    <property type="term" value="C:peroxisomal importomer complex"/>
    <property type="evidence" value="ECO:0007669"/>
    <property type="project" value="TreeGrafter"/>
</dbReference>
<feature type="transmembrane region" description="Helical" evidence="15">
    <location>
        <begin position="218"/>
        <end position="240"/>
    </location>
</feature>
<evidence type="ECO:0000256" key="2">
    <source>
        <dbReference type="ARBA" id="ARBA00004906"/>
    </source>
</evidence>
<keyword evidence="8" id="KW-0863">Zinc-finger</keyword>
<keyword evidence="12 15" id="KW-0472">Membrane</keyword>
<dbReference type="GO" id="GO:0004842">
    <property type="term" value="F:ubiquitin-protein transferase activity"/>
    <property type="evidence" value="ECO:0007669"/>
    <property type="project" value="TreeGrafter"/>
</dbReference>
<evidence type="ECO:0000256" key="3">
    <source>
        <dbReference type="ARBA" id="ARBA00008704"/>
    </source>
</evidence>
<dbReference type="Gene3D" id="3.30.40.10">
    <property type="entry name" value="Zinc/RING finger domain, C3HC4 (zinc finger)"/>
    <property type="match status" value="1"/>
</dbReference>
<dbReference type="CDD" id="cd16451">
    <property type="entry name" value="mRING_PEX12"/>
    <property type="match status" value="1"/>
</dbReference>
<sequence>MAEYGVHHATTGANKPSVFEVIGQDNLVSGLRAAFRHIFKVLADNYPEKCGLLYRYFDEGYTVVDSVFQYIHLRLRGGLFTETFYGLKRVPDPRNLDVSKQKVIVWVILAVVWPYLQSQLDALYKNFNDKWFEGSLTRKDLKTRLAILYLKIYPLYNFLSEITVLSYYMAYALGKTDFHSPSLHLTSTKLVPLIFNDFSSDAWKRYIPKDQLRSFSVIVWNWINVLVGGVTLTVSIGAFLTQFLEWWYSREGQPSTFAALPVPPPPPKWPCETPIDICPICKEPRTNDTALSSSGFVFCYPCIHQYVETTNKCPVTGYRSSLKQLIKLYHQE</sequence>
<dbReference type="AlphaFoldDB" id="A0A087UEU4"/>
<organism evidence="17 18">
    <name type="scientific">Stegodyphus mimosarum</name>
    <name type="common">African social velvet spider</name>
    <dbReference type="NCBI Taxonomy" id="407821"/>
    <lineage>
        <taxon>Eukaryota</taxon>
        <taxon>Metazoa</taxon>
        <taxon>Ecdysozoa</taxon>
        <taxon>Arthropoda</taxon>
        <taxon>Chelicerata</taxon>
        <taxon>Arachnida</taxon>
        <taxon>Araneae</taxon>
        <taxon>Araneomorphae</taxon>
        <taxon>Entelegynae</taxon>
        <taxon>Eresoidea</taxon>
        <taxon>Eresidae</taxon>
        <taxon>Stegodyphus</taxon>
    </lineage>
</organism>
<evidence type="ECO:0000256" key="12">
    <source>
        <dbReference type="ARBA" id="ARBA00023136"/>
    </source>
</evidence>
<dbReference type="InterPro" id="IPR017375">
    <property type="entry name" value="PEX12"/>
</dbReference>
<evidence type="ECO:0000256" key="13">
    <source>
        <dbReference type="ARBA" id="ARBA00023140"/>
    </source>
</evidence>
<dbReference type="GO" id="GO:0016558">
    <property type="term" value="P:protein import into peroxisome matrix"/>
    <property type="evidence" value="ECO:0007669"/>
    <property type="project" value="InterPro"/>
</dbReference>
<keyword evidence="9" id="KW-0862">Zinc</keyword>
<dbReference type="PIRSF" id="PIRSF038074">
    <property type="entry name" value="Peroxisome_assembly_p12"/>
    <property type="match status" value="1"/>
</dbReference>
<dbReference type="InterPro" id="IPR006845">
    <property type="entry name" value="Pex_N"/>
</dbReference>
<dbReference type="InterPro" id="IPR001841">
    <property type="entry name" value="Znf_RING"/>
</dbReference>
<keyword evidence="13" id="KW-0576">Peroxisome</keyword>
<evidence type="ECO:0000256" key="4">
    <source>
        <dbReference type="ARBA" id="ARBA00018980"/>
    </source>
</evidence>
<name>A0A087UEU4_STEMI</name>
<evidence type="ECO:0000256" key="7">
    <source>
        <dbReference type="ARBA" id="ARBA00022723"/>
    </source>
</evidence>
<dbReference type="Pfam" id="PF04757">
    <property type="entry name" value="Pex2_Pex12"/>
    <property type="match status" value="1"/>
</dbReference>
<dbReference type="PANTHER" id="PTHR12888:SF0">
    <property type="entry name" value="PEROXISOME ASSEMBLY PROTEIN 12"/>
    <property type="match status" value="1"/>
</dbReference>